<name>A0ABU2H826_9ACTN</name>
<evidence type="ECO:0000313" key="5">
    <source>
        <dbReference type="EMBL" id="MDS1271462.1"/>
    </source>
</evidence>
<organism evidence="5 6">
    <name type="scientific">Lipingzhangella rawalii</name>
    <dbReference type="NCBI Taxonomy" id="2055835"/>
    <lineage>
        <taxon>Bacteria</taxon>
        <taxon>Bacillati</taxon>
        <taxon>Actinomycetota</taxon>
        <taxon>Actinomycetes</taxon>
        <taxon>Streptosporangiales</taxon>
        <taxon>Nocardiopsidaceae</taxon>
        <taxon>Lipingzhangella</taxon>
    </lineage>
</organism>
<keyword evidence="3" id="KW-0472">Membrane</keyword>
<feature type="domain" description="Protein kinase" evidence="4">
    <location>
        <begin position="16"/>
        <end position="248"/>
    </location>
</feature>
<accession>A0ABU2H826</accession>
<sequence>MSTFVIQPGERLAGRYRLDERVHDSGGAALWKATDETLARRVAIWTLTDAFGRTQDVVRSARAASRVADSRLTQVFDADDSGPVAYVVEEWVTGQSLHDLLTSEGPLGHEHAVGLVAEAAEAIAAAHAAGIFHLCLTPDKLFWSAGGAVKITGLSVDAAINGQPAGADPAVVDTVGLGRLLYAALTAQWPGNDPVGLPSAPIHEGHPAEPRHLRAGIPPQLNEVVCRSALQVSPTPARPVLRSVQEFASELTGMPRRIPLPSTPALGPAPSTAPDPGGSAAHGRAATPSPRTRSRSAPASERRGPAWRVVALGSGALVVVLAVVVGAWMLGRSWGVPDVESAGAESDPGDGAADSESEEDPDDEDLELLTPAGADSFDPEGDGDEHSDRAGEAIDGDNSTGWSTQGYTSAQFGNLKSGVGLLVDMGADVEVSELDLHLGDGGTDLEVRVGDEVDLGALSPVHSETGVSGELPVTLSEPAEGQYVLIWLTELPSDGSDYRATIHNVELRGNV</sequence>
<dbReference type="Gene3D" id="3.30.200.20">
    <property type="entry name" value="Phosphorylase Kinase, domain 1"/>
    <property type="match status" value="1"/>
</dbReference>
<dbReference type="Proteomes" id="UP001250214">
    <property type="component" value="Unassembled WGS sequence"/>
</dbReference>
<gene>
    <name evidence="5" type="ORF">RIF23_14280</name>
</gene>
<protein>
    <recommendedName>
        <fullName evidence="4">Protein kinase domain-containing protein</fullName>
    </recommendedName>
</protein>
<comment type="caution">
    <text evidence="5">The sequence shown here is derived from an EMBL/GenBank/DDBJ whole genome shotgun (WGS) entry which is preliminary data.</text>
</comment>
<evidence type="ECO:0000313" key="6">
    <source>
        <dbReference type="Proteomes" id="UP001250214"/>
    </source>
</evidence>
<dbReference type="SUPFAM" id="SSF56112">
    <property type="entry name" value="Protein kinase-like (PK-like)"/>
    <property type="match status" value="1"/>
</dbReference>
<dbReference type="InterPro" id="IPR011009">
    <property type="entry name" value="Kinase-like_dom_sf"/>
</dbReference>
<evidence type="ECO:0000259" key="4">
    <source>
        <dbReference type="SMART" id="SM00220"/>
    </source>
</evidence>
<evidence type="ECO:0000256" key="2">
    <source>
        <dbReference type="SAM" id="MobiDB-lite"/>
    </source>
</evidence>
<keyword evidence="3" id="KW-0812">Transmembrane</keyword>
<evidence type="ECO:0000256" key="1">
    <source>
        <dbReference type="ARBA" id="ARBA00023170"/>
    </source>
</evidence>
<feature type="transmembrane region" description="Helical" evidence="3">
    <location>
        <begin position="309"/>
        <end position="331"/>
    </location>
</feature>
<dbReference type="SUPFAM" id="SSF49785">
    <property type="entry name" value="Galactose-binding domain-like"/>
    <property type="match status" value="1"/>
</dbReference>
<feature type="compositionally biased region" description="Acidic residues" evidence="2">
    <location>
        <begin position="353"/>
        <end position="367"/>
    </location>
</feature>
<keyword evidence="1" id="KW-0675">Receptor</keyword>
<dbReference type="SMART" id="SM00220">
    <property type="entry name" value="S_TKc"/>
    <property type="match status" value="1"/>
</dbReference>
<keyword evidence="6" id="KW-1185">Reference proteome</keyword>
<feature type="compositionally biased region" description="Low complexity" evidence="2">
    <location>
        <begin position="284"/>
        <end position="299"/>
    </location>
</feature>
<dbReference type="Gene3D" id="1.10.510.10">
    <property type="entry name" value="Transferase(Phosphotransferase) domain 1"/>
    <property type="match status" value="1"/>
</dbReference>
<dbReference type="InterPro" id="IPR008979">
    <property type="entry name" value="Galactose-bd-like_sf"/>
</dbReference>
<dbReference type="Gene3D" id="2.60.120.260">
    <property type="entry name" value="Galactose-binding domain-like"/>
    <property type="match status" value="1"/>
</dbReference>
<keyword evidence="3" id="KW-1133">Transmembrane helix</keyword>
<dbReference type="EMBL" id="JAVLVT010000006">
    <property type="protein sequence ID" value="MDS1271462.1"/>
    <property type="molecule type" value="Genomic_DNA"/>
</dbReference>
<feature type="region of interest" description="Disordered" evidence="2">
    <location>
        <begin position="337"/>
        <end position="402"/>
    </location>
</feature>
<feature type="region of interest" description="Disordered" evidence="2">
    <location>
        <begin position="253"/>
        <end position="304"/>
    </location>
</feature>
<dbReference type="InterPro" id="IPR000719">
    <property type="entry name" value="Prot_kinase_dom"/>
</dbReference>
<dbReference type="RefSeq" id="WP_310913017.1">
    <property type="nucleotide sequence ID" value="NZ_JAVLVT010000006.1"/>
</dbReference>
<proteinExistence type="predicted"/>
<evidence type="ECO:0000256" key="3">
    <source>
        <dbReference type="SAM" id="Phobius"/>
    </source>
</evidence>
<dbReference type="CDD" id="cd13973">
    <property type="entry name" value="PK_MviN-like"/>
    <property type="match status" value="1"/>
</dbReference>
<reference evidence="6" key="1">
    <citation type="submission" date="2023-07" db="EMBL/GenBank/DDBJ databases">
        <title>Novel species in the genus Lipingzhangella isolated from Sambhar Salt Lake.</title>
        <authorList>
            <person name="Jiya N."/>
            <person name="Kajale S."/>
            <person name="Sharma A."/>
        </authorList>
    </citation>
    <scope>NUCLEOTIDE SEQUENCE [LARGE SCALE GENOMIC DNA]</scope>
    <source>
        <strain evidence="6">LS1_29</strain>
    </source>
</reference>